<name>A0A2W7NZK8_9BACT</name>
<reference evidence="2 3" key="1">
    <citation type="submission" date="2018-06" db="EMBL/GenBank/DDBJ databases">
        <title>Genomic Encyclopedia of Archaeal and Bacterial Type Strains, Phase II (KMG-II): from individual species to whole genera.</title>
        <authorList>
            <person name="Goeker M."/>
        </authorList>
    </citation>
    <scope>NUCLEOTIDE SEQUENCE [LARGE SCALE GENOMIC DNA]</scope>
    <source>
        <strain evidence="2 3">DSM 6779</strain>
    </source>
</reference>
<gene>
    <name evidence="2" type="ORF">LX69_01059</name>
</gene>
<organism evidence="2 3">
    <name type="scientific">Breznakibacter xylanolyticus</name>
    <dbReference type="NCBI Taxonomy" id="990"/>
    <lineage>
        <taxon>Bacteria</taxon>
        <taxon>Pseudomonadati</taxon>
        <taxon>Bacteroidota</taxon>
        <taxon>Bacteroidia</taxon>
        <taxon>Marinilabiliales</taxon>
        <taxon>Marinilabiliaceae</taxon>
        <taxon>Breznakibacter</taxon>
    </lineage>
</organism>
<comment type="caution">
    <text evidence="2">The sequence shown here is derived from an EMBL/GenBank/DDBJ whole genome shotgun (WGS) entry which is preliminary data.</text>
</comment>
<proteinExistence type="predicted"/>
<evidence type="ECO:0000313" key="2">
    <source>
        <dbReference type="EMBL" id="PZX18666.1"/>
    </source>
</evidence>
<dbReference type="AlphaFoldDB" id="A0A2W7NZK8"/>
<keyword evidence="1" id="KW-0732">Signal</keyword>
<dbReference type="Proteomes" id="UP000249239">
    <property type="component" value="Unassembled WGS sequence"/>
</dbReference>
<feature type="chain" id="PRO_5015937070" description="Outer membrane protein with beta-barrel domain" evidence="1">
    <location>
        <begin position="20"/>
        <end position="270"/>
    </location>
</feature>
<dbReference type="EMBL" id="QKZK01000006">
    <property type="protein sequence ID" value="PZX18666.1"/>
    <property type="molecule type" value="Genomic_DNA"/>
</dbReference>
<evidence type="ECO:0000256" key="1">
    <source>
        <dbReference type="SAM" id="SignalP"/>
    </source>
</evidence>
<dbReference type="RefSeq" id="WP_111444766.1">
    <property type="nucleotide sequence ID" value="NZ_QKZK01000006.1"/>
</dbReference>
<sequence>MIRIAFIIVSLLLTSLASSQNHEVKGVVAFRRSISASTGLAVVELSNRALNHYTYRNAAVVPVQLSGSMTMGRWYMQSHLRWMSATLSPVWMDATLYETNELKYRSLQWQTTFEREVFRSSWAGYFSGGMDVRLGWMHQNQAYNNLLYEFGAGVRRNFEVLLPQLSPMIAWRNDWKQFVFHVQASVPVLTIAAHPDDNYIKQTGYQAKMYWGIYTPAQRFGFNAEAGVMWLLSRRMQASASWGMEAYRGNQPEIFHESTHLFRMGMRYVF</sequence>
<feature type="signal peptide" evidence="1">
    <location>
        <begin position="1"/>
        <end position="19"/>
    </location>
</feature>
<keyword evidence="3" id="KW-1185">Reference proteome</keyword>
<accession>A0A2W7NZK8</accession>
<evidence type="ECO:0008006" key="4">
    <source>
        <dbReference type="Google" id="ProtNLM"/>
    </source>
</evidence>
<evidence type="ECO:0000313" key="3">
    <source>
        <dbReference type="Proteomes" id="UP000249239"/>
    </source>
</evidence>
<protein>
    <recommendedName>
        <fullName evidence="4">Outer membrane protein with beta-barrel domain</fullName>
    </recommendedName>
</protein>